<keyword evidence="4" id="KW-1185">Reference proteome</keyword>
<keyword evidence="2" id="KW-0472">Membrane</keyword>
<feature type="region of interest" description="Disordered" evidence="1">
    <location>
        <begin position="41"/>
        <end position="68"/>
    </location>
</feature>
<reference evidence="3 4" key="1">
    <citation type="submission" date="2024-02" db="EMBL/GenBank/DDBJ databases">
        <title>A draft genome for the cacao thread blight pathogen Marasmius crinis-equi.</title>
        <authorList>
            <person name="Cohen S.P."/>
            <person name="Baruah I.K."/>
            <person name="Amoako-Attah I."/>
            <person name="Bukari Y."/>
            <person name="Meinhardt L.W."/>
            <person name="Bailey B.A."/>
        </authorList>
    </citation>
    <scope>NUCLEOTIDE SEQUENCE [LARGE SCALE GENOMIC DNA]</scope>
    <source>
        <strain evidence="3 4">GH-76</strain>
    </source>
</reference>
<comment type="caution">
    <text evidence="3">The sequence shown here is derived from an EMBL/GenBank/DDBJ whole genome shotgun (WGS) entry which is preliminary data.</text>
</comment>
<protein>
    <recommendedName>
        <fullName evidence="5">Mid2 domain-containing protein</fullName>
    </recommendedName>
</protein>
<organism evidence="3 4">
    <name type="scientific">Marasmius crinis-equi</name>
    <dbReference type="NCBI Taxonomy" id="585013"/>
    <lineage>
        <taxon>Eukaryota</taxon>
        <taxon>Fungi</taxon>
        <taxon>Dikarya</taxon>
        <taxon>Basidiomycota</taxon>
        <taxon>Agaricomycotina</taxon>
        <taxon>Agaricomycetes</taxon>
        <taxon>Agaricomycetidae</taxon>
        <taxon>Agaricales</taxon>
        <taxon>Marasmiineae</taxon>
        <taxon>Marasmiaceae</taxon>
        <taxon>Marasmius</taxon>
    </lineage>
</organism>
<evidence type="ECO:0000313" key="3">
    <source>
        <dbReference type="EMBL" id="KAL0565737.1"/>
    </source>
</evidence>
<evidence type="ECO:0000256" key="2">
    <source>
        <dbReference type="SAM" id="Phobius"/>
    </source>
</evidence>
<evidence type="ECO:0000256" key="1">
    <source>
        <dbReference type="SAM" id="MobiDB-lite"/>
    </source>
</evidence>
<gene>
    <name evidence="3" type="ORF">V5O48_016285</name>
</gene>
<keyword evidence="2" id="KW-1133">Transmembrane helix</keyword>
<proteinExistence type="predicted"/>
<accession>A0ABR3ES75</accession>
<name>A0ABR3ES75_9AGAR</name>
<evidence type="ECO:0008006" key="5">
    <source>
        <dbReference type="Google" id="ProtNLM"/>
    </source>
</evidence>
<dbReference type="Proteomes" id="UP001465976">
    <property type="component" value="Unassembled WGS sequence"/>
</dbReference>
<feature type="compositionally biased region" description="Low complexity" evidence="1">
    <location>
        <begin position="52"/>
        <end position="63"/>
    </location>
</feature>
<evidence type="ECO:0000313" key="4">
    <source>
        <dbReference type="Proteomes" id="UP001465976"/>
    </source>
</evidence>
<keyword evidence="2" id="KW-0812">Transmembrane</keyword>
<sequence>MPVSINLHFSQAINAILNVQDTDSNTISITGFFDSGCNLGDIKTTNSPPPQASQSSDAMASGSTKSNHHNAGKITGIVIGTLIGALLVAFFVLSSEKPYFAKQH</sequence>
<feature type="transmembrane region" description="Helical" evidence="2">
    <location>
        <begin position="74"/>
        <end position="93"/>
    </location>
</feature>
<dbReference type="EMBL" id="JBAHYK010002140">
    <property type="protein sequence ID" value="KAL0565737.1"/>
    <property type="molecule type" value="Genomic_DNA"/>
</dbReference>